<organism evidence="2 3">
    <name type="scientific">Pedobacter hiemivivus</name>
    <dbReference type="NCBI Taxonomy" id="2530454"/>
    <lineage>
        <taxon>Bacteria</taxon>
        <taxon>Pseudomonadati</taxon>
        <taxon>Bacteroidota</taxon>
        <taxon>Sphingobacteriia</taxon>
        <taxon>Sphingobacteriales</taxon>
        <taxon>Sphingobacteriaceae</taxon>
        <taxon>Pedobacter</taxon>
    </lineage>
</organism>
<feature type="transmembrane region" description="Helical" evidence="1">
    <location>
        <begin position="152"/>
        <end position="168"/>
    </location>
</feature>
<feature type="transmembrane region" description="Helical" evidence="1">
    <location>
        <begin position="93"/>
        <end position="112"/>
    </location>
</feature>
<reference evidence="2 3" key="1">
    <citation type="submission" date="2019-04" db="EMBL/GenBank/DDBJ databases">
        <title>Pedobacter sp. RP-1-16 sp. nov., isolated from Arctic soil.</title>
        <authorList>
            <person name="Dahal R.H."/>
            <person name="Kim D.-U."/>
        </authorList>
    </citation>
    <scope>NUCLEOTIDE SEQUENCE [LARGE SCALE GENOMIC DNA]</scope>
    <source>
        <strain evidence="2 3">RP-1-16</strain>
    </source>
</reference>
<accession>A0A4U1G5Z8</accession>
<dbReference type="EMBL" id="SWDX01000006">
    <property type="protein sequence ID" value="TKC59197.1"/>
    <property type="molecule type" value="Genomic_DNA"/>
</dbReference>
<proteinExistence type="predicted"/>
<gene>
    <name evidence="2" type="ORF">FBD94_16835</name>
</gene>
<feature type="transmembrane region" description="Helical" evidence="1">
    <location>
        <begin position="49"/>
        <end position="72"/>
    </location>
</feature>
<sequence length="512" mass="59919">MAEEKKYNLSILGDLQPKLIGFITAIVSFLTFVQSFINETSTLLGIGLWWAYILFIVLYFIVPVFLVCLFIIQNRNFIKKRILKTERPFKPRFLLVTILMSFLLFGFIYLAFTILPIFVGLILISLITVIFFSITAYQIIRRKRCQEEDKEYLITVSLLLILITSFLINSHNNLPKDNIQDPNSEKKDYSPCTILGKYKTDKVYNGKLDSVIKGLEKRSEKNNMEVANYPYPVQKKINTLNKHRVNLDQDLLRMDTLIKSNYTKARDIISKQSVDSSNIDKLKQVQSIFNAQADTLIRRFQKPYLDTAAIEYLQKKMKFHTDYVNGISFFWNSQISEKEKEFKKEWLPYMLKLQFKGLVWLFFTLFILFSLLYHYRKQDRLARSAALKNTIQHNANTLKDYSYLIVLLIIPFFKTFTEENISFEKPFLNIGIKELIKTDKNVIERNGNAKHKPIPPDTAVTIIKVIIDPDSLKLLHEEVVNHIRELGKKAIDNPSDRKKFLEDFPTSPKQQQ</sequence>
<dbReference type="AlphaFoldDB" id="A0A4U1G5Z8"/>
<keyword evidence="1" id="KW-1133">Transmembrane helix</keyword>
<comment type="caution">
    <text evidence="2">The sequence shown here is derived from an EMBL/GenBank/DDBJ whole genome shotgun (WGS) entry which is preliminary data.</text>
</comment>
<keyword evidence="1" id="KW-0812">Transmembrane</keyword>
<evidence type="ECO:0000313" key="3">
    <source>
        <dbReference type="Proteomes" id="UP000309594"/>
    </source>
</evidence>
<evidence type="ECO:0000313" key="2">
    <source>
        <dbReference type="EMBL" id="TKC59197.1"/>
    </source>
</evidence>
<dbReference type="Proteomes" id="UP000309594">
    <property type="component" value="Unassembled WGS sequence"/>
</dbReference>
<feature type="transmembrane region" description="Helical" evidence="1">
    <location>
        <begin position="357"/>
        <end position="375"/>
    </location>
</feature>
<feature type="transmembrane region" description="Helical" evidence="1">
    <location>
        <begin position="20"/>
        <end position="37"/>
    </location>
</feature>
<keyword evidence="1" id="KW-0472">Membrane</keyword>
<protein>
    <submittedName>
        <fullName evidence="2">MFS transporter</fullName>
    </submittedName>
</protein>
<name>A0A4U1G5Z8_9SPHI</name>
<feature type="transmembrane region" description="Helical" evidence="1">
    <location>
        <begin position="118"/>
        <end position="140"/>
    </location>
</feature>
<evidence type="ECO:0000256" key="1">
    <source>
        <dbReference type="SAM" id="Phobius"/>
    </source>
</evidence>
<dbReference type="RefSeq" id="WP_136881069.1">
    <property type="nucleotide sequence ID" value="NZ_SWDX01000006.1"/>
</dbReference>